<feature type="chain" id="PRO_5016115510" description="Glutathione hydrolase proenzyme" evidence="8">
    <location>
        <begin position="20"/>
        <end position="565"/>
    </location>
</feature>
<dbReference type="PANTHER" id="PTHR43881:SF1">
    <property type="entry name" value="GAMMA-GLUTAMYLTRANSPEPTIDASE (AFU_ORTHOLOGUE AFUA_4G13580)"/>
    <property type="match status" value="1"/>
</dbReference>
<dbReference type="GO" id="GO:0006751">
    <property type="term" value="P:glutathione catabolic process"/>
    <property type="evidence" value="ECO:0007669"/>
    <property type="project" value="UniProtKB-UniRule"/>
</dbReference>
<dbReference type="GO" id="GO:0103068">
    <property type="term" value="F:leukotriene C4 gamma-glutamyl transferase activity"/>
    <property type="evidence" value="ECO:0007669"/>
    <property type="project" value="UniProtKB-EC"/>
</dbReference>
<dbReference type="InterPro" id="IPR029055">
    <property type="entry name" value="Ntn_hydrolases_N"/>
</dbReference>
<dbReference type="Pfam" id="PF01019">
    <property type="entry name" value="G_glu_transpept"/>
    <property type="match status" value="1"/>
</dbReference>
<keyword evidence="6" id="KW-0317">Glutathione biosynthesis</keyword>
<dbReference type="UniPathway" id="UPA00204"/>
<comment type="subunit">
    <text evidence="6">This enzyme consists of two polypeptide chains, which are synthesized in precursor form from a single polypeptide.</text>
</comment>
<reference evidence="9 10" key="1">
    <citation type="submission" date="2017-08" db="EMBL/GenBank/DDBJ databases">
        <title>Infants hospitalized years apart are colonized by the same room-sourced microbial strains.</title>
        <authorList>
            <person name="Brooks B."/>
            <person name="Olm M.R."/>
            <person name="Firek B.A."/>
            <person name="Baker R."/>
            <person name="Thomas B.C."/>
            <person name="Morowitz M.J."/>
            <person name="Banfield J.F."/>
        </authorList>
    </citation>
    <scope>NUCLEOTIDE SEQUENCE [LARGE SCALE GENOMIC DNA]</scope>
    <source>
        <strain evidence="9">S2_005_003_R2_42</strain>
    </source>
</reference>
<gene>
    <name evidence="9" type="primary">ggt</name>
    <name evidence="9" type="ORF">DI564_10125</name>
</gene>
<dbReference type="SUPFAM" id="SSF56235">
    <property type="entry name" value="N-terminal nucleophile aminohydrolases (Ntn hydrolases)"/>
    <property type="match status" value="1"/>
</dbReference>
<comment type="catalytic activity">
    <reaction evidence="1 6">
        <text>an S-substituted glutathione + H2O = an S-substituted L-cysteinylglycine + L-glutamate</text>
        <dbReference type="Rhea" id="RHEA:59468"/>
        <dbReference type="ChEBI" id="CHEBI:15377"/>
        <dbReference type="ChEBI" id="CHEBI:29985"/>
        <dbReference type="ChEBI" id="CHEBI:90779"/>
        <dbReference type="ChEBI" id="CHEBI:143103"/>
        <dbReference type="EC" id="3.4.19.13"/>
    </reaction>
</comment>
<dbReference type="Gene3D" id="1.10.246.130">
    <property type="match status" value="1"/>
</dbReference>
<feature type="region of interest" description="Disordered" evidence="7">
    <location>
        <begin position="544"/>
        <end position="565"/>
    </location>
</feature>
<keyword evidence="6 9" id="KW-0808">Transferase</keyword>
<comment type="catalytic activity">
    <reaction evidence="3 6">
        <text>an N-terminal (5-L-glutamyl)-[peptide] + an alpha-amino acid = 5-L-glutamyl amino acid + an N-terminal L-alpha-aminoacyl-[peptide]</text>
        <dbReference type="Rhea" id="RHEA:23904"/>
        <dbReference type="Rhea" id="RHEA-COMP:9780"/>
        <dbReference type="Rhea" id="RHEA-COMP:9795"/>
        <dbReference type="ChEBI" id="CHEBI:77644"/>
        <dbReference type="ChEBI" id="CHEBI:78597"/>
        <dbReference type="ChEBI" id="CHEBI:78599"/>
        <dbReference type="ChEBI" id="CHEBI:78608"/>
        <dbReference type="EC" id="2.3.2.2"/>
    </reaction>
</comment>
<comment type="pathway">
    <text evidence="6">Sulfur metabolism; glutathione metabolism.</text>
</comment>
<evidence type="ECO:0000313" key="10">
    <source>
        <dbReference type="Proteomes" id="UP000249046"/>
    </source>
</evidence>
<feature type="signal peptide" evidence="8">
    <location>
        <begin position="1"/>
        <end position="19"/>
    </location>
</feature>
<dbReference type="EMBL" id="QFPO01000007">
    <property type="protein sequence ID" value="PZQ14879.1"/>
    <property type="molecule type" value="Genomic_DNA"/>
</dbReference>
<feature type="binding site" evidence="5">
    <location>
        <position position="456"/>
    </location>
    <ligand>
        <name>L-glutamate</name>
        <dbReference type="ChEBI" id="CHEBI:29985"/>
    </ligand>
</feature>
<keyword evidence="6" id="KW-0378">Hydrolase</keyword>
<keyword evidence="8" id="KW-0732">Signal</keyword>
<dbReference type="EC" id="3.4.19.13" evidence="6"/>
<dbReference type="InterPro" id="IPR043137">
    <property type="entry name" value="GGT_ssub_C"/>
</dbReference>
<feature type="active site" description="Nucleophile" evidence="4">
    <location>
        <position position="373"/>
    </location>
</feature>
<organism evidence="9 10">
    <name type="scientific">Rhodanobacter denitrificans</name>
    <dbReference type="NCBI Taxonomy" id="666685"/>
    <lineage>
        <taxon>Bacteria</taxon>
        <taxon>Pseudomonadati</taxon>
        <taxon>Pseudomonadota</taxon>
        <taxon>Gammaproteobacteria</taxon>
        <taxon>Lysobacterales</taxon>
        <taxon>Rhodanobacteraceae</taxon>
        <taxon>Rhodanobacter</taxon>
    </lineage>
</organism>
<dbReference type="EC" id="2.3.2.2" evidence="6"/>
<dbReference type="GO" id="GO:0036374">
    <property type="term" value="F:glutathione hydrolase activity"/>
    <property type="evidence" value="ECO:0007669"/>
    <property type="project" value="UniProtKB-UniRule"/>
</dbReference>
<dbReference type="InterPro" id="IPR000101">
    <property type="entry name" value="GGT_peptidase"/>
</dbReference>
<evidence type="ECO:0000256" key="6">
    <source>
        <dbReference type="RuleBase" id="RU368036"/>
    </source>
</evidence>
<dbReference type="Proteomes" id="UP000249046">
    <property type="component" value="Unassembled WGS sequence"/>
</dbReference>
<keyword evidence="6" id="KW-0012">Acyltransferase</keyword>
<evidence type="ECO:0000256" key="7">
    <source>
        <dbReference type="SAM" id="MobiDB-lite"/>
    </source>
</evidence>
<feature type="region of interest" description="Disordered" evidence="7">
    <location>
        <begin position="483"/>
        <end position="504"/>
    </location>
</feature>
<proteinExistence type="inferred from homology"/>
<sequence length="565" mass="61252">MKRSVLLVSLLLAVAPALAADRITGRPFATRSEVFARNGMVATSQPLATQIGLDVLKAGGSAVDAAIAANAALGLMEPTGNGIGGDLFALVWDAKTGKLYGYNGSGRSPQSLSLAWFREHGYTRIPPYGPLPVSVPGCVDGWFALHQRFGRRPMRELLAPAIRYAREGFPLSEVIAYYWGRSVPRLRDQPGFLEQFTIDGRAPAKGEIWKNPNLAATLETIARGGRDAFYKGAIARTIGDFFAAHGGFLSYADMAAHRGEWVDPVAVDYRGYQVWELPPNGQGIAALQMLNILEGFDFSKIAFGSAEHVHLFTEAKKLAFEDRARYYADPAFAAAPLDRLLSKDYAAERRRLISPHQAARSVPAGDFKPGTDTIYLTTADRDGNMVSLIQSNYRGMGSGMAPPGLGFILQDRGEMFVLAEGHANSFAPGKRPFHTIIPAFVTKDGQPWLSFGVMGGDMQPQGHVQIVMNLIDFGMNLQEAGDAPRIQHEGSTSPEGQAEPMKTGGWIDLETGFPYETVRDLMRKGHDVRFADGPYGGYQAIARDPKTGVYTGASESRKDGQAAGY</sequence>
<dbReference type="InterPro" id="IPR052896">
    <property type="entry name" value="GGT-like_enzyme"/>
</dbReference>
<dbReference type="PANTHER" id="PTHR43881">
    <property type="entry name" value="GAMMA-GLUTAMYLTRANSPEPTIDASE (AFU_ORTHOLOGUE AFUA_4G13580)"/>
    <property type="match status" value="1"/>
</dbReference>
<feature type="compositionally biased region" description="Basic and acidic residues" evidence="7">
    <location>
        <begin position="555"/>
        <end position="565"/>
    </location>
</feature>
<comment type="catalytic activity">
    <reaction evidence="2 6">
        <text>glutathione + H2O = L-cysteinylglycine + L-glutamate</text>
        <dbReference type="Rhea" id="RHEA:28807"/>
        <dbReference type="ChEBI" id="CHEBI:15377"/>
        <dbReference type="ChEBI" id="CHEBI:29985"/>
        <dbReference type="ChEBI" id="CHEBI:57925"/>
        <dbReference type="ChEBI" id="CHEBI:61694"/>
        <dbReference type="EC" id="3.4.19.13"/>
    </reaction>
</comment>
<comment type="PTM">
    <text evidence="6">Cleaved by autocatalysis into a large and a small subunit.</text>
</comment>
<protein>
    <recommendedName>
        <fullName evidence="6">Glutathione hydrolase proenzyme</fullName>
        <ecNumber evidence="6">2.3.2.2</ecNumber>
        <ecNumber evidence="6">3.4.19.13</ecNumber>
    </recommendedName>
    <component>
        <recommendedName>
            <fullName evidence="6">Glutathione hydrolase large chain</fullName>
        </recommendedName>
    </component>
    <component>
        <recommendedName>
            <fullName evidence="6">Glutathione hydrolase small chain</fullName>
        </recommendedName>
    </component>
</protein>
<evidence type="ECO:0000256" key="5">
    <source>
        <dbReference type="PIRSR" id="PIRSR600101-2"/>
    </source>
</evidence>
<comment type="similarity">
    <text evidence="6">Belongs to the gamma-glutamyltransferase family.</text>
</comment>
<evidence type="ECO:0000256" key="3">
    <source>
        <dbReference type="ARBA" id="ARBA00047417"/>
    </source>
</evidence>
<dbReference type="NCBIfam" id="TIGR00066">
    <property type="entry name" value="g_glut_trans"/>
    <property type="match status" value="1"/>
</dbReference>
<dbReference type="GO" id="GO:0006750">
    <property type="term" value="P:glutathione biosynthetic process"/>
    <property type="evidence" value="ECO:0007669"/>
    <property type="project" value="UniProtKB-KW"/>
</dbReference>
<accession>A0A2W5KFS1</accession>
<evidence type="ECO:0000256" key="4">
    <source>
        <dbReference type="PIRSR" id="PIRSR600101-1"/>
    </source>
</evidence>
<evidence type="ECO:0000313" key="9">
    <source>
        <dbReference type="EMBL" id="PZQ14879.1"/>
    </source>
</evidence>
<dbReference type="InterPro" id="IPR043138">
    <property type="entry name" value="GGT_lsub"/>
</dbReference>
<dbReference type="AlphaFoldDB" id="A0A2W5KFS1"/>
<comment type="caution">
    <text evidence="9">The sequence shown here is derived from an EMBL/GenBank/DDBJ whole genome shotgun (WGS) entry which is preliminary data.</text>
</comment>
<dbReference type="PRINTS" id="PR01210">
    <property type="entry name" value="GGTRANSPTASE"/>
</dbReference>
<evidence type="ECO:0000256" key="8">
    <source>
        <dbReference type="SAM" id="SignalP"/>
    </source>
</evidence>
<evidence type="ECO:0000256" key="2">
    <source>
        <dbReference type="ARBA" id="ARBA00001089"/>
    </source>
</evidence>
<dbReference type="Gene3D" id="3.60.20.40">
    <property type="match status" value="1"/>
</dbReference>
<evidence type="ECO:0000256" key="1">
    <source>
        <dbReference type="ARBA" id="ARBA00001049"/>
    </source>
</evidence>
<name>A0A2W5KFS1_9GAMM</name>
<keyword evidence="6" id="KW-0865">Zymogen</keyword>